<name>A0A2P2N7M2_RHIMU</name>
<accession>A0A2P2N7M2</accession>
<organism evidence="2">
    <name type="scientific">Rhizophora mucronata</name>
    <name type="common">Asiatic mangrove</name>
    <dbReference type="NCBI Taxonomy" id="61149"/>
    <lineage>
        <taxon>Eukaryota</taxon>
        <taxon>Viridiplantae</taxon>
        <taxon>Streptophyta</taxon>
        <taxon>Embryophyta</taxon>
        <taxon>Tracheophyta</taxon>
        <taxon>Spermatophyta</taxon>
        <taxon>Magnoliopsida</taxon>
        <taxon>eudicotyledons</taxon>
        <taxon>Gunneridae</taxon>
        <taxon>Pentapetalae</taxon>
        <taxon>rosids</taxon>
        <taxon>fabids</taxon>
        <taxon>Malpighiales</taxon>
        <taxon>Rhizophoraceae</taxon>
        <taxon>Rhizophora</taxon>
    </lineage>
</organism>
<sequence>MILMFFSSSAGSCIPFGKLTSTTIFPRSVNSGPSSVETDRVSGTPPRAASRFSTGDKAGGRTST</sequence>
<evidence type="ECO:0000256" key="1">
    <source>
        <dbReference type="SAM" id="MobiDB-lite"/>
    </source>
</evidence>
<proteinExistence type="predicted"/>
<feature type="region of interest" description="Disordered" evidence="1">
    <location>
        <begin position="27"/>
        <end position="64"/>
    </location>
</feature>
<feature type="compositionally biased region" description="Polar residues" evidence="1">
    <location>
        <begin position="27"/>
        <end position="36"/>
    </location>
</feature>
<protein>
    <submittedName>
        <fullName evidence="2">Uncharacterized protein</fullName>
    </submittedName>
</protein>
<dbReference type="AlphaFoldDB" id="A0A2P2N7M2"/>
<evidence type="ECO:0000313" key="2">
    <source>
        <dbReference type="EMBL" id="MBX38488.1"/>
    </source>
</evidence>
<dbReference type="EMBL" id="GGEC01058004">
    <property type="protein sequence ID" value="MBX38488.1"/>
    <property type="molecule type" value="Transcribed_RNA"/>
</dbReference>
<reference evidence="2" key="1">
    <citation type="submission" date="2018-02" db="EMBL/GenBank/DDBJ databases">
        <title>Rhizophora mucronata_Transcriptome.</title>
        <authorList>
            <person name="Meera S.P."/>
            <person name="Sreeshan A."/>
            <person name="Augustine A."/>
        </authorList>
    </citation>
    <scope>NUCLEOTIDE SEQUENCE</scope>
    <source>
        <tissue evidence="2">Leaf</tissue>
    </source>
</reference>